<evidence type="ECO:0008006" key="4">
    <source>
        <dbReference type="Google" id="ProtNLM"/>
    </source>
</evidence>
<evidence type="ECO:0000313" key="3">
    <source>
        <dbReference type="Proteomes" id="UP000004892"/>
    </source>
</evidence>
<dbReference type="RefSeq" id="WP_009135515.1">
    <property type="nucleotide sequence ID" value="NZ_JH594596.1"/>
</dbReference>
<dbReference type="PANTHER" id="PTHR31480">
    <property type="entry name" value="BIFUNCTIONAL LYCOPENE CYCLASE/PHYTOENE SYNTHASE"/>
    <property type="match status" value="1"/>
</dbReference>
<dbReference type="CDD" id="cd00683">
    <property type="entry name" value="Trans_IPPS_HH"/>
    <property type="match status" value="1"/>
</dbReference>
<comment type="caution">
    <text evidence="2">The sequence shown here is derived from an EMBL/GenBank/DDBJ whole genome shotgun (WGS) entry which is preliminary data.</text>
</comment>
<gene>
    <name evidence="2" type="ORF">HMPREF9449_00361</name>
</gene>
<sequence>MDSLYARTGFDISRTITRNYSTSFFSAVNLLAKDIREAIFGIYGFVRLADEIVDSFTDYDRQYLLNRFEQDYAEAIQQGISTNPVINAFELTVRKYRIDRHLIEAFLKSMRADLSHPGYSRKSDIEEYIYGSASAVGLMCLRVFTGTDDVLYEKLQQPAMKLGSAFQKVNFLRDLRTDLEVLDRVYFPELNRQNFNEVHKQQIITEIESEFAEAYQGIRQLPSNSRLGVFIAYRYYTKLLQKIKKTPAHKLITHRIRIPDVSKALLLSHTLLLNKINLI</sequence>
<protein>
    <recommendedName>
        <fullName evidence="4">Phytoene synthase</fullName>
    </recommendedName>
</protein>
<name>H1DDM5_9BACT</name>
<reference evidence="2 3" key="1">
    <citation type="submission" date="2012-01" db="EMBL/GenBank/DDBJ databases">
        <title>The Genome Sequence of Odoribacter laneus YIT 12061.</title>
        <authorList>
            <consortium name="The Broad Institute Genome Sequencing Platform"/>
            <person name="Earl A."/>
            <person name="Ward D."/>
            <person name="Feldgarden M."/>
            <person name="Gevers D."/>
            <person name="Morotomi M."/>
            <person name="Young S.K."/>
            <person name="Zeng Q."/>
            <person name="Gargeya S."/>
            <person name="Fitzgerald M."/>
            <person name="Haas B."/>
            <person name="Abouelleil A."/>
            <person name="Alvarado L."/>
            <person name="Arachchi H.M."/>
            <person name="Berlin A."/>
            <person name="Chapman S.B."/>
            <person name="Gearin G."/>
            <person name="Goldberg J."/>
            <person name="Griggs A."/>
            <person name="Gujja S."/>
            <person name="Hansen M."/>
            <person name="Heiman D."/>
            <person name="Howarth C."/>
            <person name="Larimer J."/>
            <person name="Lui A."/>
            <person name="MacDonald P.J.P."/>
            <person name="McCowen C."/>
            <person name="Montmayeur A."/>
            <person name="Murphy C."/>
            <person name="Neiman D."/>
            <person name="Pearson M."/>
            <person name="Priest M."/>
            <person name="Roberts A."/>
            <person name="Saif S."/>
            <person name="Shea T."/>
            <person name="Sisk P."/>
            <person name="Stolte C."/>
            <person name="Sykes S."/>
            <person name="Wortman J."/>
            <person name="Nusbaum C."/>
            <person name="Birren B."/>
        </authorList>
    </citation>
    <scope>NUCLEOTIDE SEQUENCE [LARGE SCALE GENOMIC DNA]</scope>
    <source>
        <strain evidence="2 3">YIT 12061</strain>
    </source>
</reference>
<dbReference type="Gene3D" id="1.10.600.10">
    <property type="entry name" value="Farnesyl Diphosphate Synthase"/>
    <property type="match status" value="1"/>
</dbReference>
<keyword evidence="3" id="KW-1185">Reference proteome</keyword>
<dbReference type="SFLD" id="SFLDS00005">
    <property type="entry name" value="Isoprenoid_Synthase_Type_I"/>
    <property type="match status" value="1"/>
</dbReference>
<dbReference type="SUPFAM" id="SSF48576">
    <property type="entry name" value="Terpenoid synthases"/>
    <property type="match status" value="1"/>
</dbReference>
<dbReference type="SFLD" id="SFLDG01212">
    <property type="entry name" value="Phytoene_synthase_like"/>
    <property type="match status" value="1"/>
</dbReference>
<dbReference type="InterPro" id="IPR002060">
    <property type="entry name" value="Squ/phyt_synthse"/>
</dbReference>
<evidence type="ECO:0000256" key="1">
    <source>
        <dbReference type="ARBA" id="ARBA00022679"/>
    </source>
</evidence>
<organism evidence="2 3">
    <name type="scientific">Odoribacter laneus YIT 12061</name>
    <dbReference type="NCBI Taxonomy" id="742817"/>
    <lineage>
        <taxon>Bacteria</taxon>
        <taxon>Pseudomonadati</taxon>
        <taxon>Bacteroidota</taxon>
        <taxon>Bacteroidia</taxon>
        <taxon>Bacteroidales</taxon>
        <taxon>Odoribacteraceae</taxon>
        <taxon>Odoribacter</taxon>
    </lineage>
</organism>
<dbReference type="InterPro" id="IPR019845">
    <property type="entry name" value="Squalene/phytoene_synthase_CS"/>
</dbReference>
<dbReference type="EMBL" id="ADMC01000005">
    <property type="protein sequence ID" value="EHP50672.1"/>
    <property type="molecule type" value="Genomic_DNA"/>
</dbReference>
<dbReference type="AlphaFoldDB" id="H1DDM5"/>
<evidence type="ECO:0000313" key="2">
    <source>
        <dbReference type="EMBL" id="EHP50672.1"/>
    </source>
</evidence>
<dbReference type="Pfam" id="PF00494">
    <property type="entry name" value="SQS_PSY"/>
    <property type="match status" value="1"/>
</dbReference>
<accession>H1DDM5</accession>
<dbReference type="HOGENOM" id="CLU_037269_3_0_10"/>
<dbReference type="Proteomes" id="UP000004892">
    <property type="component" value="Unassembled WGS sequence"/>
</dbReference>
<dbReference type="PROSITE" id="PS01045">
    <property type="entry name" value="SQUALEN_PHYTOEN_SYN_2"/>
    <property type="match status" value="1"/>
</dbReference>
<dbReference type="SFLD" id="SFLDG01018">
    <property type="entry name" value="Squalene/Phytoene_Synthase_Lik"/>
    <property type="match status" value="1"/>
</dbReference>
<dbReference type="PATRIC" id="fig|742817.3.peg.379"/>
<dbReference type="GO" id="GO:0051996">
    <property type="term" value="F:squalene synthase [NAD(P)H] activity"/>
    <property type="evidence" value="ECO:0007669"/>
    <property type="project" value="InterPro"/>
</dbReference>
<dbReference type="eggNOG" id="COG1562">
    <property type="taxonomic scope" value="Bacteria"/>
</dbReference>
<dbReference type="InterPro" id="IPR008949">
    <property type="entry name" value="Isoprenoid_synthase_dom_sf"/>
</dbReference>
<keyword evidence="1" id="KW-0808">Transferase</keyword>
<dbReference type="GeneID" id="98068015"/>
<proteinExistence type="predicted"/>
<dbReference type="GO" id="GO:0016117">
    <property type="term" value="P:carotenoid biosynthetic process"/>
    <property type="evidence" value="ECO:0007669"/>
    <property type="project" value="UniProtKB-ARBA"/>
</dbReference>
<dbReference type="InterPro" id="IPR044843">
    <property type="entry name" value="Trans_IPPS_bact-type"/>
</dbReference>
<dbReference type="InterPro" id="IPR033904">
    <property type="entry name" value="Trans_IPPS_HH"/>
</dbReference>
<dbReference type="GO" id="GO:0004311">
    <property type="term" value="F:geranylgeranyl diphosphate synthase activity"/>
    <property type="evidence" value="ECO:0007669"/>
    <property type="project" value="InterPro"/>
</dbReference>
<dbReference type="STRING" id="742817.HMPREF9449_00361"/>